<dbReference type="Gene3D" id="3.40.140.10">
    <property type="entry name" value="Cytidine Deaminase, domain 2"/>
    <property type="match status" value="1"/>
</dbReference>
<evidence type="ECO:0000256" key="4">
    <source>
        <dbReference type="ARBA" id="ARBA00011098"/>
    </source>
</evidence>
<evidence type="ECO:0000256" key="11">
    <source>
        <dbReference type="ARBA" id="ARBA00023049"/>
    </source>
</evidence>
<evidence type="ECO:0000256" key="1">
    <source>
        <dbReference type="ARBA" id="ARBA00004123"/>
    </source>
</evidence>
<reference evidence="15" key="1">
    <citation type="submission" date="2022-10" db="EMBL/GenBank/DDBJ databases">
        <title>Genome assembly of Pristionchus species.</title>
        <authorList>
            <person name="Yoshida K."/>
            <person name="Sommer R.J."/>
        </authorList>
    </citation>
    <scope>NUCLEOTIDE SEQUENCE [LARGE SCALE GENOMIC DNA]</scope>
    <source>
        <strain evidence="15">RS5460</strain>
    </source>
</reference>
<organism evidence="14 15">
    <name type="scientific">Pristionchus mayeri</name>
    <dbReference type="NCBI Taxonomy" id="1317129"/>
    <lineage>
        <taxon>Eukaryota</taxon>
        <taxon>Metazoa</taxon>
        <taxon>Ecdysozoa</taxon>
        <taxon>Nematoda</taxon>
        <taxon>Chromadorea</taxon>
        <taxon>Rhabditida</taxon>
        <taxon>Rhabditina</taxon>
        <taxon>Diplogasteromorpha</taxon>
        <taxon>Diplogasteroidea</taxon>
        <taxon>Neodiplogasteridae</taxon>
        <taxon>Pristionchus</taxon>
    </lineage>
</organism>
<dbReference type="GO" id="GO:0005737">
    <property type="term" value="C:cytoplasm"/>
    <property type="evidence" value="ECO:0007669"/>
    <property type="project" value="UniProtKB-SubCell"/>
</dbReference>
<dbReference type="GO" id="GO:0008180">
    <property type="term" value="C:COP9 signalosome"/>
    <property type="evidence" value="ECO:0007669"/>
    <property type="project" value="UniProtKB-KW"/>
</dbReference>
<dbReference type="EMBL" id="BTRK01000004">
    <property type="protein sequence ID" value="GMR49061.1"/>
    <property type="molecule type" value="Genomic_DNA"/>
</dbReference>
<dbReference type="SMART" id="SM00232">
    <property type="entry name" value="JAB_MPN"/>
    <property type="match status" value="1"/>
</dbReference>
<name>A0AAN5CR24_9BILA</name>
<dbReference type="Pfam" id="PF18323">
    <property type="entry name" value="CSN5_C"/>
    <property type="match status" value="1"/>
</dbReference>
<gene>
    <name evidence="14" type="ORF">PMAYCL1PPCAC_19256</name>
</gene>
<evidence type="ECO:0000256" key="9">
    <source>
        <dbReference type="ARBA" id="ARBA00022801"/>
    </source>
</evidence>
<comment type="subcellular location">
    <subcellularLocation>
        <location evidence="2">Cytoplasm</location>
    </subcellularLocation>
    <subcellularLocation>
        <location evidence="1">Nucleus</location>
    </subcellularLocation>
</comment>
<dbReference type="SUPFAM" id="SSF102712">
    <property type="entry name" value="JAB1/MPN domain"/>
    <property type="match status" value="1"/>
</dbReference>
<proteinExistence type="inferred from homology"/>
<dbReference type="PANTHER" id="PTHR10410">
    <property type="entry name" value="EUKARYOTIC TRANSLATION INITIATION FACTOR 3 -RELATED"/>
    <property type="match status" value="1"/>
</dbReference>
<evidence type="ECO:0000313" key="15">
    <source>
        <dbReference type="Proteomes" id="UP001328107"/>
    </source>
</evidence>
<dbReference type="Proteomes" id="UP001328107">
    <property type="component" value="Unassembled WGS sequence"/>
</dbReference>
<dbReference type="GO" id="GO:0008237">
    <property type="term" value="F:metallopeptidase activity"/>
    <property type="evidence" value="ECO:0007669"/>
    <property type="project" value="UniProtKB-KW"/>
</dbReference>
<dbReference type="InterPro" id="IPR040961">
    <property type="entry name" value="CSN5_C"/>
</dbReference>
<keyword evidence="15" id="KW-1185">Reference proteome</keyword>
<dbReference type="InterPro" id="IPR050242">
    <property type="entry name" value="JAMM_MPN+_peptidase_M67A"/>
</dbReference>
<evidence type="ECO:0000256" key="10">
    <source>
        <dbReference type="ARBA" id="ARBA00022833"/>
    </source>
</evidence>
<keyword evidence="10" id="KW-0862">Zinc</keyword>
<evidence type="ECO:0000256" key="5">
    <source>
        <dbReference type="ARBA" id="ARBA00022490"/>
    </source>
</evidence>
<dbReference type="Pfam" id="PF01398">
    <property type="entry name" value="JAB"/>
    <property type="match status" value="1"/>
</dbReference>
<evidence type="ECO:0000313" key="14">
    <source>
        <dbReference type="EMBL" id="GMR49061.1"/>
    </source>
</evidence>
<accession>A0AAN5CR24</accession>
<dbReference type="AlphaFoldDB" id="A0AAN5CR24"/>
<keyword evidence="7" id="KW-0479">Metal-binding</keyword>
<evidence type="ECO:0000259" key="13">
    <source>
        <dbReference type="PROSITE" id="PS50249"/>
    </source>
</evidence>
<protein>
    <recommendedName>
        <fullName evidence="13">MPN domain-containing protein</fullName>
    </recommendedName>
</protein>
<evidence type="ECO:0000256" key="6">
    <source>
        <dbReference type="ARBA" id="ARBA00022670"/>
    </source>
</evidence>
<dbReference type="FunFam" id="3.40.140.10:FF:000095">
    <property type="entry name" value="COP9 signalosome complex subunit 5"/>
    <property type="match status" value="1"/>
</dbReference>
<sequence>LLQVMDTSGPSSSAAAQQKFLIANNVKDLDAAFVYDEVEQNQIRSSRPWEKDAHYFKEVKISAVALIKMVMHARRGGNIEVMGLMQGRVDANTLIVTDSFALPVEGTETRVNAAEEANEYSVAYSLKCEEMGVKDKVIGWYHSHPGYGCWLSGIDVGTQSTNQQYTEPFVAIVIDPIKTMTTGKVEVGAFRTYPRGYKPPEDSKDEYQHIPLAKVEDFGVHCKSYYSLDVTFFKSSLDSRILSSLWNTYWASTLSTSPLISNATYVDEQLFDLARKLKQIQSSLHRVGERANDATEKLDKAVLDAKMVGDELLNDLIVQSIKKSLFNRRPAGEGGCCRNGAAVAAEMAALAAAPPEEPAADENMES</sequence>
<feature type="domain" description="MPN" evidence="13">
    <location>
        <begin position="59"/>
        <end position="196"/>
    </location>
</feature>
<keyword evidence="12" id="KW-0539">Nucleus</keyword>
<evidence type="ECO:0000256" key="8">
    <source>
        <dbReference type="ARBA" id="ARBA00022790"/>
    </source>
</evidence>
<evidence type="ECO:0000256" key="7">
    <source>
        <dbReference type="ARBA" id="ARBA00022723"/>
    </source>
</evidence>
<evidence type="ECO:0000256" key="12">
    <source>
        <dbReference type="ARBA" id="ARBA00023242"/>
    </source>
</evidence>
<keyword evidence="11" id="KW-0482">Metalloprotease</keyword>
<dbReference type="CDD" id="cd08069">
    <property type="entry name" value="MPN_RPN11_CSN5"/>
    <property type="match status" value="1"/>
</dbReference>
<comment type="caution">
    <text evidence="14">The sequence shown here is derived from an EMBL/GenBank/DDBJ whole genome shotgun (WGS) entry which is preliminary data.</text>
</comment>
<keyword evidence="8" id="KW-0736">Signalosome</keyword>
<evidence type="ECO:0000256" key="3">
    <source>
        <dbReference type="ARBA" id="ARBA00006008"/>
    </source>
</evidence>
<comment type="similarity">
    <text evidence="3">Belongs to the peptidase M67A family. CSN5 subfamily.</text>
</comment>
<evidence type="ECO:0000256" key="2">
    <source>
        <dbReference type="ARBA" id="ARBA00004496"/>
    </source>
</evidence>
<dbReference type="PROSITE" id="PS50249">
    <property type="entry name" value="MPN"/>
    <property type="match status" value="1"/>
</dbReference>
<keyword evidence="5" id="KW-0963">Cytoplasm</keyword>
<feature type="non-terminal residue" evidence="14">
    <location>
        <position position="1"/>
    </location>
</feature>
<keyword evidence="6" id="KW-0645">Protease</keyword>
<dbReference type="InterPro" id="IPR037518">
    <property type="entry name" value="MPN"/>
</dbReference>
<keyword evidence="9" id="KW-0378">Hydrolase</keyword>
<dbReference type="GO" id="GO:0006508">
    <property type="term" value="P:proteolysis"/>
    <property type="evidence" value="ECO:0007669"/>
    <property type="project" value="UniProtKB-KW"/>
</dbReference>
<comment type="subunit">
    <text evidence="4">Component of the COP9 signalosome (CSN) complex.</text>
</comment>
<dbReference type="GO" id="GO:0046872">
    <property type="term" value="F:metal ion binding"/>
    <property type="evidence" value="ECO:0007669"/>
    <property type="project" value="UniProtKB-KW"/>
</dbReference>
<dbReference type="InterPro" id="IPR000555">
    <property type="entry name" value="JAMM/MPN+_dom"/>
</dbReference>